<proteinExistence type="predicted"/>
<feature type="transmembrane region" description="Helical" evidence="1">
    <location>
        <begin position="19"/>
        <end position="38"/>
    </location>
</feature>
<dbReference type="EMBL" id="MK500348">
    <property type="protein sequence ID" value="QBK87325.1"/>
    <property type="molecule type" value="Genomic_DNA"/>
</dbReference>
<accession>A0A481YX12</accession>
<keyword evidence="1" id="KW-0472">Membrane</keyword>
<evidence type="ECO:0000256" key="1">
    <source>
        <dbReference type="SAM" id="Phobius"/>
    </source>
</evidence>
<keyword evidence="1" id="KW-0812">Transmembrane</keyword>
<evidence type="ECO:0000313" key="2">
    <source>
        <dbReference type="EMBL" id="QBK87325.1"/>
    </source>
</evidence>
<keyword evidence="1" id="KW-1133">Transmembrane helix</keyword>
<name>A0A481YX12_9VIRU</name>
<sequence length="74" mass="8507">MENSDNVADNILSWKPWEILLHLAVAVLFIYVAYLLMVNPQERTLTNWLLLLIALAVAVQIHQNINIQRGLLNQ</sequence>
<protein>
    <submittedName>
        <fullName evidence="2">Uncharacterized protein</fullName>
    </submittedName>
</protein>
<feature type="transmembrane region" description="Helical" evidence="1">
    <location>
        <begin position="45"/>
        <end position="65"/>
    </location>
</feature>
<gene>
    <name evidence="2" type="ORF">LCMAC201_02350</name>
</gene>
<reference evidence="2" key="1">
    <citation type="journal article" date="2019" name="MBio">
        <title>Virus Genomes from Deep Sea Sediments Expand the Ocean Megavirome and Support Independent Origins of Viral Gigantism.</title>
        <authorList>
            <person name="Backstrom D."/>
            <person name="Yutin N."/>
            <person name="Jorgensen S.L."/>
            <person name="Dharamshi J."/>
            <person name="Homa F."/>
            <person name="Zaremba-Niedwiedzka K."/>
            <person name="Spang A."/>
            <person name="Wolf Y.I."/>
            <person name="Koonin E.V."/>
            <person name="Ettema T.J."/>
        </authorList>
    </citation>
    <scope>NUCLEOTIDE SEQUENCE</scope>
</reference>
<organism evidence="2">
    <name type="scientific">Marseillevirus LCMAC201</name>
    <dbReference type="NCBI Taxonomy" id="2506605"/>
    <lineage>
        <taxon>Viruses</taxon>
        <taxon>Varidnaviria</taxon>
        <taxon>Bamfordvirae</taxon>
        <taxon>Nucleocytoviricota</taxon>
        <taxon>Megaviricetes</taxon>
        <taxon>Pimascovirales</taxon>
        <taxon>Pimascovirales incertae sedis</taxon>
        <taxon>Marseilleviridae</taxon>
    </lineage>
</organism>